<gene>
    <name evidence="13" type="ORF">NIES593_01540</name>
</gene>
<dbReference type="Gene3D" id="3.70.10.10">
    <property type="match status" value="1"/>
</dbReference>
<evidence type="ECO:0000256" key="7">
    <source>
        <dbReference type="ARBA" id="ARBA00022932"/>
    </source>
</evidence>
<dbReference type="RefSeq" id="WP_073597891.1">
    <property type="nucleotide sequence ID" value="NZ_MRCB01000001.1"/>
</dbReference>
<dbReference type="NCBIfam" id="TIGR00663">
    <property type="entry name" value="dnan"/>
    <property type="match status" value="1"/>
</dbReference>
<dbReference type="CDD" id="cd00140">
    <property type="entry name" value="beta_clamp"/>
    <property type="match status" value="1"/>
</dbReference>
<dbReference type="STRING" id="1921803.NIES593_01540"/>
<evidence type="ECO:0000256" key="9">
    <source>
        <dbReference type="PIRNR" id="PIRNR000804"/>
    </source>
</evidence>
<evidence type="ECO:0000259" key="10">
    <source>
        <dbReference type="Pfam" id="PF00712"/>
    </source>
</evidence>
<evidence type="ECO:0000256" key="6">
    <source>
        <dbReference type="ARBA" id="ARBA00022705"/>
    </source>
</evidence>
<feature type="domain" description="DNA polymerase III beta sliding clamp C-terminal" evidence="12">
    <location>
        <begin position="259"/>
        <end position="379"/>
    </location>
</feature>
<keyword evidence="7 9" id="KW-0239">DNA-directed DNA polymerase</keyword>
<dbReference type="EMBL" id="MRCB01000001">
    <property type="protein sequence ID" value="OKH26758.1"/>
    <property type="molecule type" value="Genomic_DNA"/>
</dbReference>
<keyword evidence="14" id="KW-1185">Reference proteome</keyword>
<protein>
    <recommendedName>
        <fullName evidence="9">Beta sliding clamp</fullName>
    </recommendedName>
</protein>
<dbReference type="InterPro" id="IPR022635">
    <property type="entry name" value="DNA_polIII_beta_C"/>
</dbReference>
<accession>A0A1U7HT89</accession>
<sequence>MKFTCSQSDLNANLSLVSRAVPSRPTYPVLGNVLFVADTQGKRVSLTAFDSRLGIRTSFSAEVSEGGKLTLPAKILNDIVARLPEEEITLASEDEEEENPLAILTSSSGRFQIRGMSATEFPELPKVKKGEGIVLPVSALSDGLKGTLFAASTDETKQVLTGVHLAGSQDSLEFAATDGHRLAVVETLLENTEVGDRASDNFAVTIAARALRELERMLATAQATDCVALYVDESQTIFELGDRRLTSLKLEGAYPAYQQLIPRQFSRTVTVERKRLIGSLERVAVLADQKNNLVKFTIDRDRGQLSLSVESQDLGSAKESMSAEITGDSLEIAFNIKYLMDGLKALPSSDIQMQLNEGNQPVIVTPLGGLKMTYLVMPVQILR</sequence>
<dbReference type="Proteomes" id="UP000186868">
    <property type="component" value="Unassembled WGS sequence"/>
</dbReference>
<dbReference type="GO" id="GO:0003677">
    <property type="term" value="F:DNA binding"/>
    <property type="evidence" value="ECO:0007669"/>
    <property type="project" value="UniProtKB-UniRule"/>
</dbReference>
<name>A0A1U7HT89_9CYAN</name>
<keyword evidence="5 9" id="KW-0548">Nucleotidyltransferase</keyword>
<dbReference type="GO" id="GO:0005737">
    <property type="term" value="C:cytoplasm"/>
    <property type="evidence" value="ECO:0007669"/>
    <property type="project" value="UniProtKB-SubCell"/>
</dbReference>
<dbReference type="Pfam" id="PF02767">
    <property type="entry name" value="DNA_pol3_beta_2"/>
    <property type="match status" value="1"/>
</dbReference>
<feature type="domain" description="DNA polymerase III beta sliding clamp central" evidence="11">
    <location>
        <begin position="138"/>
        <end position="255"/>
    </location>
</feature>
<evidence type="ECO:0000256" key="5">
    <source>
        <dbReference type="ARBA" id="ARBA00022695"/>
    </source>
</evidence>
<dbReference type="InterPro" id="IPR022634">
    <property type="entry name" value="DNA_polIII_beta_N"/>
</dbReference>
<evidence type="ECO:0000313" key="13">
    <source>
        <dbReference type="EMBL" id="OKH26758.1"/>
    </source>
</evidence>
<dbReference type="PANTHER" id="PTHR30478:SF0">
    <property type="entry name" value="BETA SLIDING CLAMP"/>
    <property type="match status" value="1"/>
</dbReference>
<evidence type="ECO:0000259" key="11">
    <source>
        <dbReference type="Pfam" id="PF02767"/>
    </source>
</evidence>
<evidence type="ECO:0000256" key="3">
    <source>
        <dbReference type="ARBA" id="ARBA00022490"/>
    </source>
</evidence>
<dbReference type="Pfam" id="PF02768">
    <property type="entry name" value="DNA_pol3_beta_3"/>
    <property type="match status" value="1"/>
</dbReference>
<keyword evidence="6 9" id="KW-0235">DNA replication</keyword>
<dbReference type="GO" id="GO:0006271">
    <property type="term" value="P:DNA strand elongation involved in DNA replication"/>
    <property type="evidence" value="ECO:0007669"/>
    <property type="project" value="TreeGrafter"/>
</dbReference>
<comment type="similarity">
    <text evidence="2 9">Belongs to the beta sliding clamp family.</text>
</comment>
<dbReference type="GO" id="GO:0008408">
    <property type="term" value="F:3'-5' exonuclease activity"/>
    <property type="evidence" value="ECO:0007669"/>
    <property type="project" value="InterPro"/>
</dbReference>
<comment type="caution">
    <text evidence="13">The sequence shown here is derived from an EMBL/GenBank/DDBJ whole genome shotgun (WGS) entry which is preliminary data.</text>
</comment>
<dbReference type="GO" id="GO:0009360">
    <property type="term" value="C:DNA polymerase III complex"/>
    <property type="evidence" value="ECO:0007669"/>
    <property type="project" value="InterPro"/>
</dbReference>
<evidence type="ECO:0000256" key="8">
    <source>
        <dbReference type="ARBA" id="ARBA00023125"/>
    </source>
</evidence>
<feature type="domain" description="DNA polymerase III beta sliding clamp N-terminal" evidence="10">
    <location>
        <begin position="1"/>
        <end position="125"/>
    </location>
</feature>
<comment type="subunit">
    <text evidence="9">Forms a ring-shaped head-to-tail homodimer around DNA.</text>
</comment>
<dbReference type="OrthoDB" id="8421503at2"/>
<dbReference type="GO" id="GO:0003887">
    <property type="term" value="F:DNA-directed DNA polymerase activity"/>
    <property type="evidence" value="ECO:0007669"/>
    <property type="project" value="UniProtKB-UniRule"/>
</dbReference>
<comment type="function">
    <text evidence="9">Confers DNA tethering and processivity to DNA polymerases and other proteins. Acts as a clamp, forming a ring around DNA (a reaction catalyzed by the clamp-loading complex) which diffuses in an ATP-independent manner freely and bidirectionally along dsDNA. Initially characterized for its ability to contact the catalytic subunit of DNA polymerase III (Pol III), a complex, multichain enzyme responsible for most of the replicative synthesis in bacteria; Pol III exhibits 3'-5' exonuclease proofreading activity. The beta chain is required for initiation of replication as well as for processivity of DNA replication.</text>
</comment>
<evidence type="ECO:0000256" key="4">
    <source>
        <dbReference type="ARBA" id="ARBA00022679"/>
    </source>
</evidence>
<proteinExistence type="inferred from homology"/>
<evidence type="ECO:0000256" key="2">
    <source>
        <dbReference type="ARBA" id="ARBA00010752"/>
    </source>
</evidence>
<dbReference type="Pfam" id="PF00712">
    <property type="entry name" value="DNA_pol3_beta"/>
    <property type="match status" value="1"/>
</dbReference>
<dbReference type="InterPro" id="IPR046938">
    <property type="entry name" value="DNA_clamp_sf"/>
</dbReference>
<keyword evidence="3 9" id="KW-0963">Cytoplasm</keyword>
<dbReference type="AlphaFoldDB" id="A0A1U7HT89"/>
<dbReference type="PANTHER" id="PTHR30478">
    <property type="entry name" value="DNA POLYMERASE III SUBUNIT BETA"/>
    <property type="match status" value="1"/>
</dbReference>
<evidence type="ECO:0000259" key="12">
    <source>
        <dbReference type="Pfam" id="PF02768"/>
    </source>
</evidence>
<organism evidence="13 14">
    <name type="scientific">Hydrococcus rivularis NIES-593</name>
    <dbReference type="NCBI Taxonomy" id="1921803"/>
    <lineage>
        <taxon>Bacteria</taxon>
        <taxon>Bacillati</taxon>
        <taxon>Cyanobacteriota</taxon>
        <taxon>Cyanophyceae</taxon>
        <taxon>Pleurocapsales</taxon>
        <taxon>Hydrococcaceae</taxon>
        <taxon>Hydrococcus</taxon>
    </lineage>
</organism>
<keyword evidence="8" id="KW-0238">DNA-binding</keyword>
<dbReference type="PIRSF" id="PIRSF000804">
    <property type="entry name" value="DNA_pol_III_b"/>
    <property type="match status" value="1"/>
</dbReference>
<reference evidence="13 14" key="1">
    <citation type="submission" date="2016-11" db="EMBL/GenBank/DDBJ databases">
        <title>Draft Genome Sequences of Nine Cyanobacterial Strains from Diverse Habitats.</title>
        <authorList>
            <person name="Zhu T."/>
            <person name="Hou S."/>
            <person name="Lu X."/>
            <person name="Hess W.R."/>
        </authorList>
    </citation>
    <scope>NUCLEOTIDE SEQUENCE [LARGE SCALE GENOMIC DNA]</scope>
    <source>
        <strain evidence="13 14">NIES-593</strain>
    </source>
</reference>
<dbReference type="SMART" id="SM00480">
    <property type="entry name" value="POL3Bc"/>
    <property type="match status" value="1"/>
</dbReference>
<dbReference type="InterPro" id="IPR001001">
    <property type="entry name" value="DNA_polIII_beta"/>
</dbReference>
<dbReference type="SUPFAM" id="SSF55979">
    <property type="entry name" value="DNA clamp"/>
    <property type="match status" value="3"/>
</dbReference>
<evidence type="ECO:0000256" key="1">
    <source>
        <dbReference type="ARBA" id="ARBA00004496"/>
    </source>
</evidence>
<comment type="subcellular location">
    <subcellularLocation>
        <location evidence="1 9">Cytoplasm</location>
    </subcellularLocation>
</comment>
<dbReference type="Gene3D" id="3.10.150.10">
    <property type="entry name" value="DNA Polymerase III, subunit A, domain 2"/>
    <property type="match status" value="1"/>
</dbReference>
<keyword evidence="4 9" id="KW-0808">Transferase</keyword>
<dbReference type="InterPro" id="IPR022637">
    <property type="entry name" value="DNA_polIII_beta_cen"/>
</dbReference>
<evidence type="ECO:0000313" key="14">
    <source>
        <dbReference type="Proteomes" id="UP000186868"/>
    </source>
</evidence>